<keyword evidence="2" id="KW-0732">Signal</keyword>
<dbReference type="Proteomes" id="UP000332933">
    <property type="component" value="Unassembled WGS sequence"/>
</dbReference>
<evidence type="ECO:0000313" key="5">
    <source>
        <dbReference type="Proteomes" id="UP000332933"/>
    </source>
</evidence>
<reference evidence="4 5" key="1">
    <citation type="submission" date="2019-03" db="EMBL/GenBank/DDBJ databases">
        <authorList>
            <person name="Gaulin E."/>
            <person name="Dumas B."/>
        </authorList>
    </citation>
    <scope>NUCLEOTIDE SEQUENCE [LARGE SCALE GENOMIC DNA]</scope>
    <source>
        <strain evidence="4">CBS 568.67</strain>
    </source>
</reference>
<dbReference type="InterPro" id="IPR008999">
    <property type="entry name" value="Actin-crosslinking"/>
</dbReference>
<reference evidence="3" key="2">
    <citation type="submission" date="2019-06" db="EMBL/GenBank/DDBJ databases">
        <title>Genomics analysis of Aphanomyces spp. identifies a new class of oomycete effector associated with host adaptation.</title>
        <authorList>
            <person name="Gaulin E."/>
        </authorList>
    </citation>
    <scope>NUCLEOTIDE SEQUENCE</scope>
    <source>
        <strain evidence="3">CBS 578.67</strain>
    </source>
</reference>
<keyword evidence="1" id="KW-0812">Transmembrane</keyword>
<dbReference type="AlphaFoldDB" id="A0A485KCM8"/>
<proteinExistence type="predicted"/>
<keyword evidence="1" id="KW-1133">Transmembrane helix</keyword>
<evidence type="ECO:0000256" key="2">
    <source>
        <dbReference type="SAM" id="SignalP"/>
    </source>
</evidence>
<gene>
    <name evidence="4" type="primary">Aste57867_4435</name>
    <name evidence="3" type="ORF">As57867_004423</name>
    <name evidence="4" type="ORF">ASTE57867_4435</name>
</gene>
<dbReference type="SUPFAM" id="SSF50405">
    <property type="entry name" value="Actin-crosslinking proteins"/>
    <property type="match status" value="1"/>
</dbReference>
<dbReference type="OrthoDB" id="57822at2759"/>
<protein>
    <submittedName>
        <fullName evidence="4">Aste57867_4435 protein</fullName>
    </submittedName>
</protein>
<feature type="chain" id="PRO_5036115991" evidence="2">
    <location>
        <begin position="19"/>
        <end position="402"/>
    </location>
</feature>
<evidence type="ECO:0000313" key="3">
    <source>
        <dbReference type="EMBL" id="KAF0713262.1"/>
    </source>
</evidence>
<accession>A0A485KCM8</accession>
<keyword evidence="5" id="KW-1185">Reference proteome</keyword>
<feature type="transmembrane region" description="Helical" evidence="1">
    <location>
        <begin position="362"/>
        <end position="383"/>
    </location>
</feature>
<keyword evidence="1" id="KW-0472">Membrane</keyword>
<evidence type="ECO:0000256" key="1">
    <source>
        <dbReference type="SAM" id="Phobius"/>
    </source>
</evidence>
<organism evidence="4 5">
    <name type="scientific">Aphanomyces stellatus</name>
    <dbReference type="NCBI Taxonomy" id="120398"/>
    <lineage>
        <taxon>Eukaryota</taxon>
        <taxon>Sar</taxon>
        <taxon>Stramenopiles</taxon>
        <taxon>Oomycota</taxon>
        <taxon>Saprolegniomycetes</taxon>
        <taxon>Saprolegniales</taxon>
        <taxon>Verrucalvaceae</taxon>
        <taxon>Aphanomyces</taxon>
    </lineage>
</organism>
<feature type="signal peptide" evidence="2">
    <location>
        <begin position="1"/>
        <end position="18"/>
    </location>
</feature>
<dbReference type="EMBL" id="VJMH01001087">
    <property type="protein sequence ID" value="KAF0713262.1"/>
    <property type="molecule type" value="Genomic_DNA"/>
</dbReference>
<name>A0A485KCM8_9STRA</name>
<evidence type="ECO:0000313" key="4">
    <source>
        <dbReference type="EMBL" id="VFT81546.1"/>
    </source>
</evidence>
<dbReference type="EMBL" id="CAADRA010001087">
    <property type="protein sequence ID" value="VFT81546.1"/>
    <property type="molecule type" value="Genomic_DNA"/>
</dbReference>
<dbReference type="Gene3D" id="2.80.10.50">
    <property type="match status" value="3"/>
</dbReference>
<dbReference type="CDD" id="cd00257">
    <property type="entry name" value="beta-trefoil_FSCN-like"/>
    <property type="match status" value="2"/>
</dbReference>
<sequence length="402" mass="42399">MFIPLLLSLAMTNLVTSAASICSNFNDGDVISLQADLGGYVERCNGCIIGETTPDSATLQSTIAGPWGYWTVRLVGNGKIALQADTGKFLSRCNGCIAGATVPDAAFVHVPSFVGNPWSQWTCVDTAPGKIALQGDTTKFLGRCLGCARTADGTNNALFIKDTTWQAGPWNQFAVAFKSVAKPPVCSFRDGEVISLQADNGGFVARCNNCIPGASYPDSAVLQSSVSGPWGYWTVRVQSNGQIGLQADSGRFLARCNGCVAGATNPNEAFVHVPLLAGNPWALWQCVDAGNGKIALKGDIGNFLGRCLGCVRTADGTNQAVFVKDSTFQNAPWTQFTVTRKPLAVLAMAADAGLDEPMSSHVFLVLSSMLAGVCLALVAVFAYSKRREVGSTKSERSKFVAI</sequence>